<dbReference type="AlphaFoldDB" id="A0A7J8A7S2"/>
<reference evidence="1 2" key="1">
    <citation type="journal article" date="2020" name="Nature">
        <title>Six reference-quality genomes reveal evolution of bat adaptations.</title>
        <authorList>
            <person name="Jebb D."/>
            <person name="Huang Z."/>
            <person name="Pippel M."/>
            <person name="Hughes G.M."/>
            <person name="Lavrichenko K."/>
            <person name="Devanna P."/>
            <person name="Winkler S."/>
            <person name="Jermiin L.S."/>
            <person name="Skirmuntt E.C."/>
            <person name="Katzourakis A."/>
            <person name="Burkitt-Gray L."/>
            <person name="Ray D.A."/>
            <person name="Sullivan K.A.M."/>
            <person name="Roscito J.G."/>
            <person name="Kirilenko B.M."/>
            <person name="Davalos L.M."/>
            <person name="Corthals A.P."/>
            <person name="Power M.L."/>
            <person name="Jones G."/>
            <person name="Ransome R.D."/>
            <person name="Dechmann D.K.N."/>
            <person name="Locatelli A.G."/>
            <person name="Puechmaille S.J."/>
            <person name="Fedrigo O."/>
            <person name="Jarvis E.D."/>
            <person name="Hiller M."/>
            <person name="Vernes S.C."/>
            <person name="Myers E.W."/>
            <person name="Teeling E.C."/>
        </authorList>
    </citation>
    <scope>NUCLEOTIDE SEQUENCE [LARGE SCALE GENOMIC DNA]</scope>
    <source>
        <strain evidence="1">MPipKuh1</strain>
        <tissue evidence="1">Flight muscle</tissue>
    </source>
</reference>
<keyword evidence="2" id="KW-1185">Reference proteome</keyword>
<evidence type="ECO:0000313" key="2">
    <source>
        <dbReference type="Proteomes" id="UP000558488"/>
    </source>
</evidence>
<dbReference type="EMBL" id="JACAGB010000002">
    <property type="protein sequence ID" value="KAF6382617.1"/>
    <property type="molecule type" value="Genomic_DNA"/>
</dbReference>
<organism evidence="1 2">
    <name type="scientific">Pipistrellus kuhlii</name>
    <name type="common">Kuhl's pipistrelle</name>
    <dbReference type="NCBI Taxonomy" id="59472"/>
    <lineage>
        <taxon>Eukaryota</taxon>
        <taxon>Metazoa</taxon>
        <taxon>Chordata</taxon>
        <taxon>Craniata</taxon>
        <taxon>Vertebrata</taxon>
        <taxon>Euteleostomi</taxon>
        <taxon>Mammalia</taxon>
        <taxon>Eutheria</taxon>
        <taxon>Laurasiatheria</taxon>
        <taxon>Chiroptera</taxon>
        <taxon>Yangochiroptera</taxon>
        <taxon>Vespertilionidae</taxon>
        <taxon>Pipistrellus</taxon>
    </lineage>
</organism>
<protein>
    <submittedName>
        <fullName evidence="1">Uncharacterized protein</fullName>
    </submittedName>
</protein>
<name>A0A7J8A7S2_PIPKU</name>
<dbReference type="Proteomes" id="UP000558488">
    <property type="component" value="Unassembled WGS sequence"/>
</dbReference>
<sequence>MLLPADSCIYMHQPTRKHQLCQAAYRPSVCCGAPHLTGSHLSWFILYFCLGGFIEHEGFFYDISPGPELLEFPNSSCYCSSRKNAELLLLGWALRDNAFLWERSGPVPRWEPYKVLCKYHGVLSQWFHRSSQLWHLDRAPQQVMELIIAFH</sequence>
<evidence type="ECO:0000313" key="1">
    <source>
        <dbReference type="EMBL" id="KAF6382617.1"/>
    </source>
</evidence>
<comment type="caution">
    <text evidence="1">The sequence shown here is derived from an EMBL/GenBank/DDBJ whole genome shotgun (WGS) entry which is preliminary data.</text>
</comment>
<accession>A0A7J8A7S2</accession>
<proteinExistence type="predicted"/>
<gene>
    <name evidence="1" type="ORF">mPipKuh1_008973</name>
</gene>